<keyword evidence="1" id="KW-1133">Transmembrane helix</keyword>
<feature type="transmembrane region" description="Helical" evidence="1">
    <location>
        <begin position="12"/>
        <end position="29"/>
    </location>
</feature>
<feature type="transmembrane region" description="Helical" evidence="1">
    <location>
        <begin position="140"/>
        <end position="157"/>
    </location>
</feature>
<organism evidence="3 4">
    <name type="scientific">Kitasatospora saccharophila</name>
    <dbReference type="NCBI Taxonomy" id="407973"/>
    <lineage>
        <taxon>Bacteria</taxon>
        <taxon>Bacillati</taxon>
        <taxon>Actinomycetota</taxon>
        <taxon>Actinomycetes</taxon>
        <taxon>Kitasatosporales</taxon>
        <taxon>Streptomycetaceae</taxon>
        <taxon>Kitasatospora</taxon>
    </lineage>
</organism>
<keyword evidence="1" id="KW-0812">Transmembrane</keyword>
<feature type="domain" description="VanZ-like" evidence="2">
    <location>
        <begin position="81"/>
        <end position="149"/>
    </location>
</feature>
<feature type="transmembrane region" description="Helical" evidence="1">
    <location>
        <begin position="36"/>
        <end position="54"/>
    </location>
</feature>
<proteinExistence type="predicted"/>
<dbReference type="EMBL" id="BAAANS010000049">
    <property type="protein sequence ID" value="GAA2114649.1"/>
    <property type="molecule type" value="Genomic_DNA"/>
</dbReference>
<protein>
    <recommendedName>
        <fullName evidence="2">VanZ-like domain-containing protein</fullName>
    </recommendedName>
</protein>
<dbReference type="RefSeq" id="WP_344556452.1">
    <property type="nucleotide sequence ID" value="NZ_BAAANS010000049.1"/>
</dbReference>
<feature type="transmembrane region" description="Helical" evidence="1">
    <location>
        <begin position="105"/>
        <end position="125"/>
    </location>
</feature>
<feature type="transmembrane region" description="Helical" evidence="1">
    <location>
        <begin position="169"/>
        <end position="190"/>
    </location>
</feature>
<dbReference type="Pfam" id="PF04892">
    <property type="entry name" value="VanZ"/>
    <property type="match status" value="1"/>
</dbReference>
<name>A0ABN2XP29_9ACTN</name>
<evidence type="ECO:0000313" key="4">
    <source>
        <dbReference type="Proteomes" id="UP001500897"/>
    </source>
</evidence>
<sequence>MIEAILHAVPDLFPVFAALGLLFGAAAYWQARRREWPPVVAVLLGLSLAGELAATLTPTGSSSGSANCTIGSGVWVTVTGTQGLMNVALYVPLAFFGVLALRRPLTVLASCVVLSAATELCQTLLGTGRACDSADFLDNALGALIGTVAGVLGAWLLRRKLSTVRRDGLHFLTTAGSGLAAVAVVVWLYVPLYRDETGFSGRPGPDDSSQQLAAIDEIAPKLFGAGTRIDYFGMVADPGGSPQPVLRVSAYGGEFQLAWPSRHLLMSAADDHKIDPGPLSREQVLKAGADFASVWFAELVSGVTPTLAPTGGEGGAYVVTYRRYNADGVLMPMRVDVTVSTSGRVMASAARWDADPPLPRPVVAEEAAKERAAADAPGTRADSAFLLAKRVDGQWRPCWAVNLVGAGQSGAAGKVGFVDAVTGRVVAREG</sequence>
<gene>
    <name evidence="3" type="ORF">GCM10009759_59070</name>
</gene>
<feature type="transmembrane region" description="Helical" evidence="1">
    <location>
        <begin position="74"/>
        <end position="98"/>
    </location>
</feature>
<evidence type="ECO:0000313" key="3">
    <source>
        <dbReference type="EMBL" id="GAA2114649.1"/>
    </source>
</evidence>
<reference evidence="3 4" key="1">
    <citation type="journal article" date="2019" name="Int. J. Syst. Evol. Microbiol.">
        <title>The Global Catalogue of Microorganisms (GCM) 10K type strain sequencing project: providing services to taxonomists for standard genome sequencing and annotation.</title>
        <authorList>
            <consortium name="The Broad Institute Genomics Platform"/>
            <consortium name="The Broad Institute Genome Sequencing Center for Infectious Disease"/>
            <person name="Wu L."/>
            <person name="Ma J."/>
        </authorList>
    </citation>
    <scope>NUCLEOTIDE SEQUENCE [LARGE SCALE GENOMIC DNA]</scope>
    <source>
        <strain evidence="3 4">JCM 14559</strain>
    </source>
</reference>
<dbReference type="Proteomes" id="UP001500897">
    <property type="component" value="Unassembled WGS sequence"/>
</dbReference>
<accession>A0ABN2XP29</accession>
<evidence type="ECO:0000259" key="2">
    <source>
        <dbReference type="Pfam" id="PF04892"/>
    </source>
</evidence>
<evidence type="ECO:0000256" key="1">
    <source>
        <dbReference type="SAM" id="Phobius"/>
    </source>
</evidence>
<keyword evidence="1" id="KW-0472">Membrane</keyword>
<comment type="caution">
    <text evidence="3">The sequence shown here is derived from an EMBL/GenBank/DDBJ whole genome shotgun (WGS) entry which is preliminary data.</text>
</comment>
<dbReference type="InterPro" id="IPR006976">
    <property type="entry name" value="VanZ-like"/>
</dbReference>
<keyword evidence="4" id="KW-1185">Reference proteome</keyword>